<name>F4Q3R6_CACFS</name>
<dbReference type="KEGG" id="dfa:DFA_07862"/>
<evidence type="ECO:0000313" key="2">
    <source>
        <dbReference type="Proteomes" id="UP000007797"/>
    </source>
</evidence>
<sequence length="777" mass="88933">MEKETLKIKEPKYHVFTPDLDLSKSALEACELIFRRGDKLENPMEGSIHSINNRGKLNYWPSDENDSTIEENLKTVGRLFCLSVYIQKSNHLHTFKCNYDKYQTADLKNSVWYVGSGFRASDLHMHLLGFQFPNQVPILLPSFPLNEKKKGTVTGYPADISKKDFEEKYPENNGMFQTVKDMAGQFEHKVVALTPEVTLESNYLSTHRCPTLHGVSGGPVITQDSKLHYFDAIHVGGHHNYYHNFAVSVACPAFVYVYFESIADDAFIKKHGLEGYKNYYLKLKGNDLNGYICKDLHFKECKKVGGICLKGKDILNVEEEHKSSNQQLNKESEEEGVCIIIDENGKSVIDGHVTILKKNGEPLDFKYDQDFKRSVQTVCKSVGRIFVEYTPEPFPESDKKPQIKQSQWECGTGFYVGNNCIMTAKHVIVENKIIRIKVEENGKENLSGYGLNYQFKIGRIYMHFGLNGVEGEDFRLADVEIGIFQDKDFELELLDRKVDDYFKKVYPRWSEINDFGVLKIKSKPETPFRIQDLEILVPSYPLTNLQHQYLFVIGYPGKIDLAGFKKSCLDNIQGIDVQSVFDEFDRKCKGFEKKTVSVSSRIEQNTSSNLGVHKCPTIGGTSGGFVGTDKTGTKFVSVHVGSPSQQKVNFAIPVDYPPFVYNYFHHVATNQEFIKQHGLEEYQKYYQEIKSEHPKVINNLFLPIMGKDLYFMGNPEQNREIELANKVYGKYGESIYSINNYNQLNFCPLPQAYQSNIELSTNSIGRLFIKYVDFKPY</sequence>
<accession>F4Q3R6</accession>
<organism evidence="1 2">
    <name type="scientific">Cavenderia fasciculata</name>
    <name type="common">Slime mold</name>
    <name type="synonym">Dictyostelium fasciculatum</name>
    <dbReference type="NCBI Taxonomy" id="261658"/>
    <lineage>
        <taxon>Eukaryota</taxon>
        <taxon>Amoebozoa</taxon>
        <taxon>Evosea</taxon>
        <taxon>Eumycetozoa</taxon>
        <taxon>Dictyostelia</taxon>
        <taxon>Acytosteliales</taxon>
        <taxon>Cavenderiaceae</taxon>
        <taxon>Cavenderia</taxon>
    </lineage>
</organism>
<dbReference type="InterPro" id="IPR009003">
    <property type="entry name" value="Peptidase_S1_PA"/>
</dbReference>
<dbReference type="InterPro" id="IPR043504">
    <property type="entry name" value="Peptidase_S1_PA_chymotrypsin"/>
</dbReference>
<reference evidence="2" key="1">
    <citation type="journal article" date="2011" name="Genome Res.">
        <title>Phylogeny-wide analysis of social amoeba genomes highlights ancient origins for complex intercellular communication.</title>
        <authorList>
            <person name="Heidel A.J."/>
            <person name="Lawal H.M."/>
            <person name="Felder M."/>
            <person name="Schilde C."/>
            <person name="Helps N.R."/>
            <person name="Tunggal B."/>
            <person name="Rivero F."/>
            <person name="John U."/>
            <person name="Schleicher M."/>
            <person name="Eichinger L."/>
            <person name="Platzer M."/>
            <person name="Noegel A.A."/>
            <person name="Schaap P."/>
            <person name="Gloeckner G."/>
        </authorList>
    </citation>
    <scope>NUCLEOTIDE SEQUENCE [LARGE SCALE GENOMIC DNA]</scope>
    <source>
        <strain evidence="2">SH3</strain>
    </source>
</reference>
<keyword evidence="2" id="KW-1185">Reference proteome</keyword>
<dbReference type="GeneID" id="14868771"/>
<evidence type="ECO:0000313" key="1">
    <source>
        <dbReference type="EMBL" id="EGG16882.1"/>
    </source>
</evidence>
<dbReference type="OMA" id="RWSEIND"/>
<dbReference type="EMBL" id="GL883021">
    <property type="protein sequence ID" value="EGG16882.1"/>
    <property type="molecule type" value="Genomic_DNA"/>
</dbReference>
<dbReference type="Gene3D" id="2.40.10.10">
    <property type="entry name" value="Trypsin-like serine proteases"/>
    <property type="match status" value="2"/>
</dbReference>
<gene>
    <name evidence="1" type="ORF">DFA_07862</name>
</gene>
<proteinExistence type="predicted"/>
<dbReference type="AlphaFoldDB" id="F4Q3R6"/>
<dbReference type="Proteomes" id="UP000007797">
    <property type="component" value="Unassembled WGS sequence"/>
</dbReference>
<evidence type="ECO:0008006" key="3">
    <source>
        <dbReference type="Google" id="ProtNLM"/>
    </source>
</evidence>
<protein>
    <recommendedName>
        <fullName evidence="3">Serine protease</fullName>
    </recommendedName>
</protein>
<dbReference type="SUPFAM" id="SSF50494">
    <property type="entry name" value="Trypsin-like serine proteases"/>
    <property type="match status" value="1"/>
</dbReference>
<dbReference type="RefSeq" id="XP_004355356.1">
    <property type="nucleotide sequence ID" value="XM_004355304.1"/>
</dbReference>